<keyword evidence="2" id="KW-1185">Reference proteome</keyword>
<accession>A0ABZ0SI29</accession>
<organism evidence="1 2">
    <name type="scientific">Thiorhodovibrio winogradskyi</name>
    <dbReference type="NCBI Taxonomy" id="77007"/>
    <lineage>
        <taxon>Bacteria</taxon>
        <taxon>Pseudomonadati</taxon>
        <taxon>Pseudomonadota</taxon>
        <taxon>Gammaproteobacteria</taxon>
        <taxon>Chromatiales</taxon>
        <taxon>Chromatiaceae</taxon>
        <taxon>Thiorhodovibrio</taxon>
    </lineage>
</organism>
<dbReference type="EMBL" id="CP121472">
    <property type="protein sequence ID" value="WPL19859.1"/>
    <property type="molecule type" value="Genomic_DNA"/>
</dbReference>
<evidence type="ECO:0000313" key="2">
    <source>
        <dbReference type="Proteomes" id="UP001432180"/>
    </source>
</evidence>
<dbReference type="InterPro" id="IPR022025">
    <property type="entry name" value="Amidoligase_2"/>
</dbReference>
<dbReference type="RefSeq" id="WP_328985611.1">
    <property type="nucleotide sequence ID" value="NZ_CP121472.1"/>
</dbReference>
<name>A0ABZ0SI29_9GAMM</name>
<dbReference type="Proteomes" id="UP001432180">
    <property type="component" value="Chromosome"/>
</dbReference>
<dbReference type="Pfam" id="PF12224">
    <property type="entry name" value="Amidoligase_2"/>
    <property type="match status" value="1"/>
</dbReference>
<evidence type="ECO:0000313" key="1">
    <source>
        <dbReference type="EMBL" id="WPL19859.1"/>
    </source>
</evidence>
<sequence length="349" mass="39439">MSQNTAQQQPSTQLAIPPRMRTAEGEPRLVGIEIEFGGLTLEQTAILLVDQLKATLSNGSDYEATISGDPAGDWRVELDFELLKDFGRRNQDEADTEPSLQSLINNGIEQLLKLMAEPLVPVEIVSPPLPFARLPEVQSLITALREAGALGTGENPVFAFGLQLNPQPPALDARTLLSHFKAYLCLADWLRQRANVDLTRRLTLFAEPFPKAYVRQVIAPDYWPDQSAFIDDYLSANPTRNRELDLLPLFAHLDPERVKRRVADSRVKARPTFHYRLPNSEIDQPDWGLHTAWNDWVEVERLAEDPERLSAIRGAYLERLSQLLGGRLNPKLDDWAQETAQWLTPTRDH</sequence>
<proteinExistence type="predicted"/>
<reference evidence="1 2" key="1">
    <citation type="journal article" date="2023" name="Microorganisms">
        <title>Thiorhodovibrio frisius and Trv. litoralis spp. nov., Two Novel Members from a Clade of Fastidious Purple Sulfur Bacteria That Exhibit Unique Red-Shifted Light-Harvesting Capabilities.</title>
        <authorList>
            <person name="Methner A."/>
            <person name="Kuzyk S.B."/>
            <person name="Petersen J."/>
            <person name="Bauer S."/>
            <person name="Brinkmann H."/>
            <person name="Sichau K."/>
            <person name="Wanner G."/>
            <person name="Wolf J."/>
            <person name="Neumann-Schaal M."/>
            <person name="Henke P."/>
            <person name="Tank M."/>
            <person name="Sproer C."/>
            <person name="Bunk B."/>
            <person name="Overmann J."/>
        </authorList>
    </citation>
    <scope>NUCLEOTIDE SEQUENCE [LARGE SCALE GENOMIC DNA]</scope>
    <source>
        <strain evidence="1 2">DSM 6702</strain>
    </source>
</reference>
<protein>
    <submittedName>
        <fullName evidence="1">Amidoligase enzyme</fullName>
    </submittedName>
</protein>
<gene>
    <name evidence="1" type="ORF">Thiowin_05006</name>
</gene>